<proteinExistence type="predicted"/>
<evidence type="ECO:0000313" key="1">
    <source>
        <dbReference type="EMBL" id="KAK3508043.1"/>
    </source>
</evidence>
<feature type="non-terminal residue" evidence="1">
    <location>
        <position position="1"/>
    </location>
</feature>
<dbReference type="EMBL" id="JAUCMX010000028">
    <property type="protein sequence ID" value="KAK3508043.1"/>
    <property type="molecule type" value="Genomic_DNA"/>
</dbReference>
<dbReference type="Proteomes" id="UP001274896">
    <property type="component" value="Unassembled WGS sequence"/>
</dbReference>
<sequence>SLSRLKNLDRVVPEDRNSYKSALS</sequence>
<name>A0AAE0PVG9_9TELE</name>
<comment type="caution">
    <text evidence="1">The sequence shown here is derived from an EMBL/GenBank/DDBJ whole genome shotgun (WGS) entry which is preliminary data.</text>
</comment>
<protein>
    <submittedName>
        <fullName evidence="1">Uncharacterized protein</fullName>
    </submittedName>
</protein>
<keyword evidence="2" id="KW-1185">Reference proteome</keyword>
<accession>A0AAE0PVG9</accession>
<reference evidence="1" key="1">
    <citation type="submission" date="2023-06" db="EMBL/GenBank/DDBJ databases">
        <title>Male Hemibagrus guttatus genome.</title>
        <authorList>
            <person name="Bian C."/>
        </authorList>
    </citation>
    <scope>NUCLEOTIDE SEQUENCE</scope>
    <source>
        <strain evidence="1">Male_cb2023</strain>
        <tissue evidence="1">Muscle</tissue>
    </source>
</reference>
<evidence type="ECO:0000313" key="2">
    <source>
        <dbReference type="Proteomes" id="UP001274896"/>
    </source>
</evidence>
<gene>
    <name evidence="1" type="ORF">QTP70_011308</name>
</gene>
<dbReference type="AlphaFoldDB" id="A0AAE0PVG9"/>
<organism evidence="1 2">
    <name type="scientific">Hemibagrus guttatus</name>
    <dbReference type="NCBI Taxonomy" id="175788"/>
    <lineage>
        <taxon>Eukaryota</taxon>
        <taxon>Metazoa</taxon>
        <taxon>Chordata</taxon>
        <taxon>Craniata</taxon>
        <taxon>Vertebrata</taxon>
        <taxon>Euteleostomi</taxon>
        <taxon>Actinopterygii</taxon>
        <taxon>Neopterygii</taxon>
        <taxon>Teleostei</taxon>
        <taxon>Ostariophysi</taxon>
        <taxon>Siluriformes</taxon>
        <taxon>Bagridae</taxon>
        <taxon>Hemibagrus</taxon>
    </lineage>
</organism>